<proteinExistence type="predicted"/>
<sequence length="83" mass="9695">MRTLQVIEDDWNHVYDDCLKIFNTSSLSSCCTNSESEALIIHTNKSNVLLVYWYKAQVNKLDQILRVQLEEYGQELGLRAKEE</sequence>
<organism evidence="1 2">
    <name type="scientific">Photobacterium frigidiphilum</name>
    <dbReference type="NCBI Taxonomy" id="264736"/>
    <lineage>
        <taxon>Bacteria</taxon>
        <taxon>Pseudomonadati</taxon>
        <taxon>Pseudomonadota</taxon>
        <taxon>Gammaproteobacteria</taxon>
        <taxon>Vibrionales</taxon>
        <taxon>Vibrionaceae</taxon>
        <taxon>Photobacterium</taxon>
    </lineage>
</organism>
<dbReference type="Proteomes" id="UP000240987">
    <property type="component" value="Unassembled WGS sequence"/>
</dbReference>
<evidence type="ECO:0000313" key="1">
    <source>
        <dbReference type="EMBL" id="PSU49125.1"/>
    </source>
</evidence>
<keyword evidence="2" id="KW-1185">Reference proteome</keyword>
<dbReference type="AlphaFoldDB" id="A0A2T3JJF6"/>
<gene>
    <name evidence="1" type="ORF">C9J12_09035</name>
</gene>
<evidence type="ECO:0000313" key="2">
    <source>
        <dbReference type="Proteomes" id="UP000240987"/>
    </source>
</evidence>
<accession>A0A2T3JJF6</accession>
<dbReference type="EMBL" id="PYMJ01000007">
    <property type="protein sequence ID" value="PSU49125.1"/>
    <property type="molecule type" value="Genomic_DNA"/>
</dbReference>
<protein>
    <submittedName>
        <fullName evidence="1">Uncharacterized protein</fullName>
    </submittedName>
</protein>
<name>A0A2T3JJF6_9GAMM</name>
<reference evidence="1 2" key="1">
    <citation type="submission" date="2018-01" db="EMBL/GenBank/DDBJ databases">
        <title>Whole genome sequencing of Histamine producing bacteria.</title>
        <authorList>
            <person name="Butler K."/>
        </authorList>
    </citation>
    <scope>NUCLEOTIDE SEQUENCE [LARGE SCALE GENOMIC DNA]</scope>
    <source>
        <strain evidence="1 2">JCM 12947</strain>
    </source>
</reference>
<comment type="caution">
    <text evidence="1">The sequence shown here is derived from an EMBL/GenBank/DDBJ whole genome shotgun (WGS) entry which is preliminary data.</text>
</comment>